<reference evidence="2 3" key="1">
    <citation type="journal article" date="2011" name="Proc. Natl. Acad. Sci. U.S.A.">
        <title>Niche of harmful alga Aureococcus anophagefferens revealed through ecogenomics.</title>
        <authorList>
            <person name="Gobler C.J."/>
            <person name="Berry D.L."/>
            <person name="Dyhrman S.T."/>
            <person name="Wilhelm S.W."/>
            <person name="Salamov A."/>
            <person name="Lobanov A.V."/>
            <person name="Zhang Y."/>
            <person name="Collier J.L."/>
            <person name="Wurch L.L."/>
            <person name="Kustka A.B."/>
            <person name="Dill B.D."/>
            <person name="Shah M."/>
            <person name="VerBerkmoes N.C."/>
            <person name="Kuo A."/>
            <person name="Terry A."/>
            <person name="Pangilinan J."/>
            <person name="Lindquist E.A."/>
            <person name="Lucas S."/>
            <person name="Paulsen I.T."/>
            <person name="Hattenrath-Lehmann T.K."/>
            <person name="Talmage S.C."/>
            <person name="Walker E.A."/>
            <person name="Koch F."/>
            <person name="Burson A.M."/>
            <person name="Marcoval M.A."/>
            <person name="Tang Y.Z."/>
            <person name="Lecleir G.R."/>
            <person name="Coyne K.J."/>
            <person name="Berg G.M."/>
            <person name="Bertrand E.M."/>
            <person name="Saito M.A."/>
            <person name="Gladyshev V.N."/>
            <person name="Grigoriev I.V."/>
        </authorList>
    </citation>
    <scope>NUCLEOTIDE SEQUENCE [LARGE SCALE GENOMIC DNA]</scope>
    <source>
        <strain evidence="3">CCMP 1984</strain>
    </source>
</reference>
<dbReference type="InParanoid" id="F0Y5I9"/>
<evidence type="ECO:0000313" key="3">
    <source>
        <dbReference type="Proteomes" id="UP000002729"/>
    </source>
</evidence>
<dbReference type="AlphaFoldDB" id="F0Y5I9"/>
<feature type="transmembrane region" description="Helical" evidence="1">
    <location>
        <begin position="140"/>
        <end position="163"/>
    </location>
</feature>
<evidence type="ECO:0000256" key="1">
    <source>
        <dbReference type="SAM" id="Phobius"/>
    </source>
</evidence>
<feature type="transmembrane region" description="Helical" evidence="1">
    <location>
        <begin position="183"/>
        <end position="206"/>
    </location>
</feature>
<keyword evidence="3" id="KW-1185">Reference proteome</keyword>
<feature type="transmembrane region" description="Helical" evidence="1">
    <location>
        <begin position="213"/>
        <end position="234"/>
    </location>
</feature>
<name>F0Y5I9_AURAN</name>
<dbReference type="KEGG" id="aaf:AURANDRAFT_71332"/>
<evidence type="ECO:0000313" key="2">
    <source>
        <dbReference type="EMBL" id="EGB09501.1"/>
    </source>
</evidence>
<proteinExistence type="predicted"/>
<dbReference type="Proteomes" id="UP000002729">
    <property type="component" value="Unassembled WGS sequence"/>
</dbReference>
<organism evidence="3">
    <name type="scientific">Aureococcus anophagefferens</name>
    <name type="common">Harmful bloom alga</name>
    <dbReference type="NCBI Taxonomy" id="44056"/>
    <lineage>
        <taxon>Eukaryota</taxon>
        <taxon>Sar</taxon>
        <taxon>Stramenopiles</taxon>
        <taxon>Ochrophyta</taxon>
        <taxon>Pelagophyceae</taxon>
        <taxon>Pelagomonadales</taxon>
        <taxon>Pelagomonadaceae</taxon>
        <taxon>Aureococcus</taxon>
    </lineage>
</organism>
<sequence>MARDREPAWTLLKEPIVWSVALTSAILFVVLSVVLYRNEMHQTCHDRMKVGDYAETDGDERHQLSHILCCDFEYRLTAAGFTVAAFLFVVGVHRNLGPIRVSLGKRQAVVIAVFAWVAAVGLCLLSVCDTCGRFEAYHMIGAGMFYVGGFGIMFATTATWRTVEGKCVCNYHSSLHWETDERYWVIGLAKVFSLAGGMLTLFLWWADPFLGQLLAIATILLTCLSLQFDATYLGGPEVIPFTDT</sequence>
<gene>
    <name evidence="2" type="ORF">AURANDRAFT_71332</name>
</gene>
<keyword evidence="1" id="KW-0472">Membrane</keyword>
<feature type="transmembrane region" description="Helical" evidence="1">
    <location>
        <begin position="16"/>
        <end position="36"/>
    </location>
</feature>
<keyword evidence="1" id="KW-0812">Transmembrane</keyword>
<protein>
    <submittedName>
        <fullName evidence="2">Expressed protein</fullName>
    </submittedName>
</protein>
<feature type="transmembrane region" description="Helical" evidence="1">
    <location>
        <begin position="108"/>
        <end position="128"/>
    </location>
</feature>
<dbReference type="GeneID" id="20228171"/>
<feature type="transmembrane region" description="Helical" evidence="1">
    <location>
        <begin position="76"/>
        <end position="96"/>
    </location>
</feature>
<dbReference type="EMBL" id="GL833125">
    <property type="protein sequence ID" value="EGB09501.1"/>
    <property type="molecule type" value="Genomic_DNA"/>
</dbReference>
<keyword evidence="1" id="KW-1133">Transmembrane helix</keyword>
<accession>F0Y5I9</accession>
<dbReference type="RefSeq" id="XP_009035565.1">
    <property type="nucleotide sequence ID" value="XM_009037317.1"/>
</dbReference>